<dbReference type="SUPFAM" id="SSF47598">
    <property type="entry name" value="Ribbon-helix-helix"/>
    <property type="match status" value="1"/>
</dbReference>
<feature type="binding site" evidence="6">
    <location>
        <position position="96"/>
    </location>
    <ligand>
        <name>Ni(2+)</name>
        <dbReference type="ChEBI" id="CHEBI:49786"/>
    </ligand>
</feature>
<keyword evidence="9" id="KW-1185">Reference proteome</keyword>
<keyword evidence="3 6" id="KW-0805">Transcription regulation</keyword>
<gene>
    <name evidence="8" type="primary">nikR</name>
    <name evidence="8" type="ORF">HUK38_10035</name>
</gene>
<dbReference type="SUPFAM" id="SSF55021">
    <property type="entry name" value="ACT-like"/>
    <property type="match status" value="1"/>
</dbReference>
<name>A0A839HH83_9GAMM</name>
<evidence type="ECO:0000256" key="5">
    <source>
        <dbReference type="ARBA" id="ARBA00023163"/>
    </source>
</evidence>
<dbReference type="HAMAP" id="MF_00476">
    <property type="entry name" value="NikR"/>
    <property type="match status" value="1"/>
</dbReference>
<dbReference type="PANTHER" id="PTHR34719">
    <property type="entry name" value="NICKEL-RESPONSIVE REGULATOR"/>
    <property type="match status" value="1"/>
</dbReference>
<feature type="binding site" evidence="6">
    <location>
        <position position="88"/>
    </location>
    <ligand>
        <name>Ni(2+)</name>
        <dbReference type="ChEBI" id="CHEBI:49786"/>
    </ligand>
</feature>
<dbReference type="InterPro" id="IPR027271">
    <property type="entry name" value="Acetolactate_synth/TF_NikR_C"/>
</dbReference>
<evidence type="ECO:0000259" key="7">
    <source>
        <dbReference type="Pfam" id="PF08753"/>
    </source>
</evidence>
<dbReference type="Gene3D" id="1.10.1220.10">
    <property type="entry name" value="Met repressor-like"/>
    <property type="match status" value="1"/>
</dbReference>
<keyword evidence="4 6" id="KW-0238">DNA-binding</keyword>
<evidence type="ECO:0000256" key="1">
    <source>
        <dbReference type="ARBA" id="ARBA00022596"/>
    </source>
</evidence>
<dbReference type="InterPro" id="IPR045865">
    <property type="entry name" value="ACT-like_dom_sf"/>
</dbReference>
<keyword evidence="5 6" id="KW-0804">Transcription</keyword>
<dbReference type="AlphaFoldDB" id="A0A839HH83"/>
<evidence type="ECO:0000313" key="9">
    <source>
        <dbReference type="Proteomes" id="UP000548632"/>
    </source>
</evidence>
<dbReference type="GO" id="GO:0016151">
    <property type="term" value="F:nickel cation binding"/>
    <property type="evidence" value="ECO:0007669"/>
    <property type="project" value="UniProtKB-UniRule"/>
</dbReference>
<dbReference type="Gene3D" id="3.30.70.1150">
    <property type="entry name" value="ACT-like. Chain A, domain 2"/>
    <property type="match status" value="1"/>
</dbReference>
<dbReference type="NCBIfam" id="NF003381">
    <property type="entry name" value="PRK04460.1"/>
    <property type="match status" value="1"/>
</dbReference>
<keyword evidence="2 6" id="KW-0479">Metal-binding</keyword>
<feature type="binding site" evidence="6">
    <location>
        <position position="90"/>
    </location>
    <ligand>
        <name>Ni(2+)</name>
        <dbReference type="ChEBI" id="CHEBI:49786"/>
    </ligand>
</feature>
<dbReference type="InterPro" id="IPR014864">
    <property type="entry name" value="TF_NikR_Ni-bd_C"/>
</dbReference>
<feature type="binding site" evidence="6">
    <location>
        <position position="77"/>
    </location>
    <ligand>
        <name>Ni(2+)</name>
        <dbReference type="ChEBI" id="CHEBI:49786"/>
    </ligand>
</feature>
<comment type="cofactor">
    <cofactor evidence="6">
        <name>Ni(2+)</name>
        <dbReference type="ChEBI" id="CHEBI:49786"/>
    </cofactor>
    <text evidence="6">Binds 1 nickel ion per subunit.</text>
</comment>
<organism evidence="8 9">
    <name type="scientific">Thiospirillum jenense</name>
    <dbReference type="NCBI Taxonomy" id="1653858"/>
    <lineage>
        <taxon>Bacteria</taxon>
        <taxon>Pseudomonadati</taxon>
        <taxon>Pseudomonadota</taxon>
        <taxon>Gammaproteobacteria</taxon>
        <taxon>Chromatiales</taxon>
        <taxon>Chromatiaceae</taxon>
        <taxon>Thiospirillum</taxon>
    </lineage>
</organism>
<proteinExistence type="inferred from homology"/>
<accession>A0A839HH83</accession>
<dbReference type="GO" id="GO:0010045">
    <property type="term" value="P:response to nickel cation"/>
    <property type="evidence" value="ECO:0007669"/>
    <property type="project" value="InterPro"/>
</dbReference>
<comment type="function">
    <text evidence="6">Transcriptional regulator.</text>
</comment>
<evidence type="ECO:0000313" key="8">
    <source>
        <dbReference type="EMBL" id="MBB1126566.1"/>
    </source>
</evidence>
<evidence type="ECO:0000256" key="2">
    <source>
        <dbReference type="ARBA" id="ARBA00022723"/>
    </source>
</evidence>
<dbReference type="Proteomes" id="UP000548632">
    <property type="component" value="Unassembled WGS sequence"/>
</dbReference>
<dbReference type="Pfam" id="PF08753">
    <property type="entry name" value="NikR_C"/>
    <property type="match status" value="1"/>
</dbReference>
<dbReference type="GO" id="GO:0003700">
    <property type="term" value="F:DNA-binding transcription factor activity"/>
    <property type="evidence" value="ECO:0007669"/>
    <property type="project" value="UniProtKB-UniRule"/>
</dbReference>
<dbReference type="InterPro" id="IPR010985">
    <property type="entry name" value="Ribbon_hlx_hlx"/>
</dbReference>
<protein>
    <recommendedName>
        <fullName evidence="6">Putative nickel-responsive regulator</fullName>
    </recommendedName>
</protein>
<evidence type="ECO:0000256" key="4">
    <source>
        <dbReference type="ARBA" id="ARBA00023125"/>
    </source>
</evidence>
<dbReference type="EMBL" id="JABVCQ010000021">
    <property type="protein sequence ID" value="MBB1126566.1"/>
    <property type="molecule type" value="Genomic_DNA"/>
</dbReference>
<comment type="similarity">
    <text evidence="6">Belongs to the transcriptional regulatory CopG/NikR family.</text>
</comment>
<dbReference type="RefSeq" id="WP_182584195.1">
    <property type="nucleotide sequence ID" value="NZ_JABVCQ010000021.1"/>
</dbReference>
<dbReference type="InterPro" id="IPR022988">
    <property type="entry name" value="Ni_resp_reg_NikR"/>
</dbReference>
<evidence type="ECO:0000256" key="6">
    <source>
        <dbReference type="HAMAP-Rule" id="MF_00476"/>
    </source>
</evidence>
<dbReference type="PANTHER" id="PTHR34719:SF2">
    <property type="entry name" value="NICKEL-RESPONSIVE REGULATOR"/>
    <property type="match status" value="1"/>
</dbReference>
<evidence type="ECO:0000256" key="3">
    <source>
        <dbReference type="ARBA" id="ARBA00023015"/>
    </source>
</evidence>
<keyword evidence="1 6" id="KW-0533">Nickel</keyword>
<reference evidence="8 9" key="1">
    <citation type="journal article" date="2020" name="Arch. Microbiol.">
        <title>The genome sequence of the giant phototrophic gammaproteobacterium Thiospirillum jenense gives insight into its physiological properties and phylogenetic relationships.</title>
        <authorList>
            <person name="Imhoff J.F."/>
            <person name="Meyer T.E."/>
            <person name="Kyndt J.A."/>
        </authorList>
    </citation>
    <scope>NUCLEOTIDE SEQUENCE [LARGE SCALE GENOMIC DNA]</scope>
    <source>
        <strain evidence="8 9">DSM 216</strain>
    </source>
</reference>
<dbReference type="InterPro" id="IPR050192">
    <property type="entry name" value="CopG/NikR_regulator"/>
</dbReference>
<dbReference type="GO" id="GO:0003677">
    <property type="term" value="F:DNA binding"/>
    <property type="evidence" value="ECO:0007669"/>
    <property type="project" value="UniProtKB-KW"/>
</dbReference>
<sequence>MQRITMTLDEPLNRAFDVFLTRHGYSNRSEALRDLIRERLDSEQLTQDQDGMCIAHLTYVYNHHVRELAARLTQAQHDHHELSIAALHVHLDHDNCLETLILRGSIQRVQSFAKAIIAQSGVRHGRLYLLPVVADHADDEHAIQHLHLVPLS</sequence>
<feature type="domain" description="Transcription factor NikR nickel binding C-terminal" evidence="7">
    <location>
        <begin position="55"/>
        <end position="129"/>
    </location>
</feature>
<comment type="caution">
    <text evidence="8">The sequence shown here is derived from an EMBL/GenBank/DDBJ whole genome shotgun (WGS) entry which is preliminary data.</text>
</comment>
<dbReference type="CDD" id="cd22231">
    <property type="entry name" value="RHH_NikR_HicB-like"/>
    <property type="match status" value="1"/>
</dbReference>
<dbReference type="NCBIfam" id="NF002815">
    <property type="entry name" value="PRK02967.1"/>
    <property type="match status" value="1"/>
</dbReference>
<dbReference type="InterPro" id="IPR013321">
    <property type="entry name" value="Arc_rbn_hlx_hlx"/>
</dbReference>